<organism evidence="3 4">
    <name type="scientific">Saxophila tyrrhenica</name>
    <dbReference type="NCBI Taxonomy" id="1690608"/>
    <lineage>
        <taxon>Eukaryota</taxon>
        <taxon>Fungi</taxon>
        <taxon>Dikarya</taxon>
        <taxon>Ascomycota</taxon>
        <taxon>Pezizomycotina</taxon>
        <taxon>Dothideomycetes</taxon>
        <taxon>Dothideomycetidae</taxon>
        <taxon>Mycosphaerellales</taxon>
        <taxon>Extremaceae</taxon>
        <taxon>Saxophila</taxon>
    </lineage>
</organism>
<protein>
    <submittedName>
        <fullName evidence="3">Uncharacterized protein</fullName>
    </submittedName>
</protein>
<keyword evidence="2" id="KW-1133">Transmembrane helix</keyword>
<feature type="transmembrane region" description="Helical" evidence="2">
    <location>
        <begin position="192"/>
        <end position="216"/>
    </location>
</feature>
<feature type="transmembrane region" description="Helical" evidence="2">
    <location>
        <begin position="237"/>
        <end position="257"/>
    </location>
</feature>
<evidence type="ECO:0000256" key="2">
    <source>
        <dbReference type="SAM" id="Phobius"/>
    </source>
</evidence>
<keyword evidence="2" id="KW-0812">Transmembrane</keyword>
<sequence length="412" mass="44002">MTLPAPVRASVAFQPTTNTPTTLLPPPPPPPPPIMSSHVPFLTVRPDDQFSSAVKRTARDVTRSNTSPPQEPMDSPPHLTPAPPRTYAASRLPSAVRFPLLVMLSFSLSTLIHTFTAEWSGLQLATASRKLDDPLQIAGVLGWKVVQLGVGWVAGYDLLANKNEIDEDIAALTLLTNQPFHHLLHSYYALPLAPLTFSLLTDILVTALPFALLAPLTRAHDPLTPRTSNQALATDASILLLTSAMAASIFATTFYLSHHALDLGVFLISHFDNLASMSAHDLSIAQLLPWFAVPGFAACAFLFRPTIAAAGTSVTPPRLSTRKPKRFNPATATLGETFAYNLGYGESGWSRRAEVLAKRTAVLSAGAFVNTAVRVFATVEGTDLGGAMGYAGMWAGACVVVAVGFGMMSHED</sequence>
<name>A0AAV9P154_9PEZI</name>
<keyword evidence="2" id="KW-0472">Membrane</keyword>
<dbReference type="AlphaFoldDB" id="A0AAV9P154"/>
<dbReference type="Proteomes" id="UP001337655">
    <property type="component" value="Unassembled WGS sequence"/>
</dbReference>
<dbReference type="GeneID" id="89930153"/>
<evidence type="ECO:0000313" key="4">
    <source>
        <dbReference type="Proteomes" id="UP001337655"/>
    </source>
</evidence>
<proteinExistence type="predicted"/>
<evidence type="ECO:0000313" key="3">
    <source>
        <dbReference type="EMBL" id="KAK5165897.1"/>
    </source>
</evidence>
<feature type="transmembrane region" description="Helical" evidence="2">
    <location>
        <begin position="95"/>
        <end position="115"/>
    </location>
</feature>
<feature type="transmembrane region" description="Helical" evidence="2">
    <location>
        <begin position="389"/>
        <end position="408"/>
    </location>
</feature>
<feature type="transmembrane region" description="Helical" evidence="2">
    <location>
        <begin position="284"/>
        <end position="303"/>
    </location>
</feature>
<evidence type="ECO:0000256" key="1">
    <source>
        <dbReference type="SAM" id="MobiDB-lite"/>
    </source>
</evidence>
<feature type="compositionally biased region" description="Pro residues" evidence="1">
    <location>
        <begin position="69"/>
        <end position="84"/>
    </location>
</feature>
<feature type="region of interest" description="Disordered" evidence="1">
    <location>
        <begin position="1"/>
        <end position="85"/>
    </location>
</feature>
<comment type="caution">
    <text evidence="3">The sequence shown here is derived from an EMBL/GenBank/DDBJ whole genome shotgun (WGS) entry which is preliminary data.</text>
</comment>
<feature type="compositionally biased region" description="Pro residues" evidence="1">
    <location>
        <begin position="23"/>
        <end position="34"/>
    </location>
</feature>
<gene>
    <name evidence="3" type="ORF">LTR77_008821</name>
</gene>
<dbReference type="EMBL" id="JAVRRT010000015">
    <property type="protein sequence ID" value="KAK5165897.1"/>
    <property type="molecule type" value="Genomic_DNA"/>
</dbReference>
<reference evidence="3 4" key="1">
    <citation type="submission" date="2023-08" db="EMBL/GenBank/DDBJ databases">
        <title>Black Yeasts Isolated from many extreme environments.</title>
        <authorList>
            <person name="Coleine C."/>
            <person name="Stajich J.E."/>
            <person name="Selbmann L."/>
        </authorList>
    </citation>
    <scope>NUCLEOTIDE SEQUENCE [LARGE SCALE GENOMIC DNA]</scope>
    <source>
        <strain evidence="3 4">CCFEE 5935</strain>
    </source>
</reference>
<dbReference type="RefSeq" id="XP_064655909.1">
    <property type="nucleotide sequence ID" value="XM_064806050.1"/>
</dbReference>
<accession>A0AAV9P154</accession>
<keyword evidence="4" id="KW-1185">Reference proteome</keyword>